<protein>
    <recommendedName>
        <fullName evidence="3">DUF559 domain-containing protein</fullName>
    </recommendedName>
</protein>
<dbReference type="Proteomes" id="UP000003150">
    <property type="component" value="Unassembled WGS sequence"/>
</dbReference>
<evidence type="ECO:0000313" key="2">
    <source>
        <dbReference type="Proteomes" id="UP000003150"/>
    </source>
</evidence>
<accession>D4TX38</accession>
<dbReference type="Gene3D" id="3.40.960.10">
    <property type="entry name" value="VSR Endonuclease"/>
    <property type="match status" value="1"/>
</dbReference>
<evidence type="ECO:0000313" key="1">
    <source>
        <dbReference type="EMBL" id="EFF80489.1"/>
    </source>
</evidence>
<dbReference type="EMBL" id="ACYT02000015">
    <property type="protein sequence ID" value="EFF80489.1"/>
    <property type="molecule type" value="Genomic_DNA"/>
</dbReference>
<comment type="caution">
    <text evidence="1">The sequence shown here is derived from an EMBL/GenBank/DDBJ whole genome shotgun (WGS) entry which is preliminary data.</text>
</comment>
<name>D4TX38_9ACTO</name>
<dbReference type="AlphaFoldDB" id="D4TX38"/>
<sequence>MNQVPVVVTDVLQTPKSQAHSPVTVRIMRGIAAALPLHPDESTPWEIWNAVALARIHAVNASLQHQALYVGRSCLLLNGIQGWSANPQITIYRPTRRSTSRLPACSVGSTTVPETGVTCSSIPPLSEERRRTNGLETEHPYDALIRCVQQEEPLEAFTLGCMALHQWSNFSMFEQMESRERAEEIRVELLKRLERSPTKRGLRRACAILRAIDPGCENPAEAALLWLVRSISPFPSLTQVHIEVRGRHYYADIVIADLRIIIEFDGIGKLGDNQSDLARAKREWIRRDQDLRDAGWNVIRVSWPDYNDWEGLRLRLMRALGRTSSSLDHRLLWSPPTERCDGRNRRFRIGRAPQRVHVLDRKQ</sequence>
<evidence type="ECO:0008006" key="3">
    <source>
        <dbReference type="Google" id="ProtNLM"/>
    </source>
</evidence>
<organism evidence="1 2">
    <name type="scientific">Schaalia odontolytica F0309</name>
    <dbReference type="NCBI Taxonomy" id="649742"/>
    <lineage>
        <taxon>Bacteria</taxon>
        <taxon>Bacillati</taxon>
        <taxon>Actinomycetota</taxon>
        <taxon>Actinomycetes</taxon>
        <taxon>Actinomycetales</taxon>
        <taxon>Actinomycetaceae</taxon>
        <taxon>Schaalia</taxon>
    </lineage>
</organism>
<proteinExistence type="predicted"/>
<gene>
    <name evidence="1" type="ORF">HMPREF0970_00494</name>
</gene>
<dbReference type="HOGENOM" id="CLU_054699_0_0_11"/>
<reference evidence="1 2" key="1">
    <citation type="submission" date="2009-10" db="EMBL/GenBank/DDBJ databases">
        <authorList>
            <person name="Weinstock G."/>
            <person name="Sodergren E."/>
            <person name="Clifton S."/>
            <person name="Fulton L."/>
            <person name="Fulton B."/>
            <person name="Courtney L."/>
            <person name="Fronick C."/>
            <person name="Harrison M."/>
            <person name="Strong C."/>
            <person name="Farmer C."/>
            <person name="Delahaunty K."/>
            <person name="Markovic C."/>
            <person name="Hall O."/>
            <person name="Minx P."/>
            <person name="Tomlinson C."/>
            <person name="Mitreva M."/>
            <person name="Nelson J."/>
            <person name="Hou S."/>
            <person name="Wollam A."/>
            <person name="Pepin K.H."/>
            <person name="Johnson M."/>
            <person name="Bhonagiri V."/>
            <person name="Nash W.E."/>
            <person name="Warren W."/>
            <person name="Chinwalla A."/>
            <person name="Mardis E.R."/>
            <person name="Wilson R.K."/>
        </authorList>
    </citation>
    <scope>NUCLEOTIDE SEQUENCE [LARGE SCALE GENOMIC DNA]</scope>
    <source>
        <strain evidence="1 2">F0309</strain>
    </source>
</reference>